<reference evidence="2" key="1">
    <citation type="submission" date="2021-01" db="EMBL/GenBank/DDBJ databases">
        <authorList>
            <person name="Corre E."/>
            <person name="Pelletier E."/>
            <person name="Niang G."/>
            <person name="Scheremetjew M."/>
            <person name="Finn R."/>
            <person name="Kale V."/>
            <person name="Holt S."/>
            <person name="Cochrane G."/>
            <person name="Meng A."/>
            <person name="Brown T."/>
            <person name="Cohen L."/>
        </authorList>
    </citation>
    <scope>NUCLEOTIDE SEQUENCE</scope>
    <source>
        <strain evidence="2">MM31A-1</strain>
    </source>
</reference>
<name>A0A7S3VCE6_9STRA</name>
<evidence type="ECO:0000259" key="1">
    <source>
        <dbReference type="Pfam" id="PF01709"/>
    </source>
</evidence>
<dbReference type="SUPFAM" id="SSF75625">
    <property type="entry name" value="YebC-like"/>
    <property type="match status" value="1"/>
</dbReference>
<dbReference type="PANTHER" id="PTHR12532">
    <property type="entry name" value="TRANSLATIONAL ACTIVATOR OF CYTOCHROME C OXIDASE 1"/>
    <property type="match status" value="1"/>
</dbReference>
<feature type="domain" description="TACO1/YebC-like second and third" evidence="1">
    <location>
        <begin position="51"/>
        <end position="224"/>
    </location>
</feature>
<dbReference type="Gene3D" id="3.30.70.980">
    <property type="match status" value="2"/>
</dbReference>
<accession>A0A7S3VCE6</accession>
<dbReference type="InterPro" id="IPR002876">
    <property type="entry name" value="Transcrip_reg_TACO1-like"/>
</dbReference>
<dbReference type="AlphaFoldDB" id="A0A7S3VCE6"/>
<dbReference type="EMBL" id="HBIO01020056">
    <property type="protein sequence ID" value="CAE0470592.1"/>
    <property type="molecule type" value="Transcribed_RNA"/>
</dbReference>
<evidence type="ECO:0000313" key="2">
    <source>
        <dbReference type="EMBL" id="CAE0470592.1"/>
    </source>
</evidence>
<gene>
    <name evidence="2" type="ORF">CDEB00056_LOCUS15445</name>
</gene>
<dbReference type="InterPro" id="IPR026564">
    <property type="entry name" value="Transcrip_reg_TACO1-like_dom3"/>
</dbReference>
<dbReference type="InterPro" id="IPR048300">
    <property type="entry name" value="TACO1_YebC-like_2nd/3rd_dom"/>
</dbReference>
<dbReference type="InterPro" id="IPR029072">
    <property type="entry name" value="YebC-like"/>
</dbReference>
<dbReference type="Pfam" id="PF01709">
    <property type="entry name" value="Transcrip_reg"/>
    <property type="match status" value="1"/>
</dbReference>
<protein>
    <recommendedName>
        <fullName evidence="1">TACO1/YebC-like second and third domain-containing protein</fullName>
    </recommendedName>
</protein>
<dbReference type="PANTHER" id="PTHR12532:SF0">
    <property type="entry name" value="TRANSLATIONAL ACTIVATOR OF CYTOCHROME C OXIDASE 1"/>
    <property type="match status" value="1"/>
</dbReference>
<proteinExistence type="predicted"/>
<sequence length="231" mass="25558">MANLHLQSSVQAAKAIQVPKDRIEDAINSATAKASDERLVNMRYDGHLKTPGGKLAVILTALTDNKNRTAANVRSKIKKSDGELLRTGTNDWLFDHVGVAMVHKNKGAWVVGDNNDKSEADSILFTTITEEEEEAMLEHALDAGASDIGFGDDKNEHALVKCEPKDLHHLVLAMREAGYSVSEFTTRYDANSNIDLDRESSDLFSIFLEKMEDDEDVDKVFFNAVSCEDED</sequence>
<organism evidence="2">
    <name type="scientific">Chaetoceros debilis</name>
    <dbReference type="NCBI Taxonomy" id="122233"/>
    <lineage>
        <taxon>Eukaryota</taxon>
        <taxon>Sar</taxon>
        <taxon>Stramenopiles</taxon>
        <taxon>Ochrophyta</taxon>
        <taxon>Bacillariophyta</taxon>
        <taxon>Coscinodiscophyceae</taxon>
        <taxon>Chaetocerotophycidae</taxon>
        <taxon>Chaetocerotales</taxon>
        <taxon>Chaetocerotaceae</taxon>
        <taxon>Chaetoceros</taxon>
    </lineage>
</organism>